<dbReference type="Proteomes" id="UP000663829">
    <property type="component" value="Unassembled WGS sequence"/>
</dbReference>
<dbReference type="EMBL" id="CAJNOQ010006157">
    <property type="protein sequence ID" value="CAF1125488.1"/>
    <property type="molecule type" value="Genomic_DNA"/>
</dbReference>
<dbReference type="Proteomes" id="UP000681722">
    <property type="component" value="Unassembled WGS sequence"/>
</dbReference>
<name>A0A814R149_9BILA</name>
<proteinExistence type="predicted"/>
<evidence type="ECO:0000313" key="3">
    <source>
        <dbReference type="Proteomes" id="UP000663829"/>
    </source>
</evidence>
<dbReference type="AlphaFoldDB" id="A0A814R149"/>
<accession>A0A814R149</accession>
<dbReference type="EMBL" id="CAJOBC010006158">
    <property type="protein sequence ID" value="CAF3889059.1"/>
    <property type="molecule type" value="Genomic_DNA"/>
</dbReference>
<organism evidence="1 3">
    <name type="scientific">Didymodactylos carnosus</name>
    <dbReference type="NCBI Taxonomy" id="1234261"/>
    <lineage>
        <taxon>Eukaryota</taxon>
        <taxon>Metazoa</taxon>
        <taxon>Spiralia</taxon>
        <taxon>Gnathifera</taxon>
        <taxon>Rotifera</taxon>
        <taxon>Eurotatoria</taxon>
        <taxon>Bdelloidea</taxon>
        <taxon>Philodinida</taxon>
        <taxon>Philodinidae</taxon>
        <taxon>Didymodactylos</taxon>
    </lineage>
</organism>
<evidence type="ECO:0000313" key="1">
    <source>
        <dbReference type="EMBL" id="CAF1125488.1"/>
    </source>
</evidence>
<protein>
    <submittedName>
        <fullName evidence="1">Uncharacterized protein</fullName>
    </submittedName>
</protein>
<gene>
    <name evidence="1" type="ORF">GPM918_LOCUS19912</name>
    <name evidence="2" type="ORF">SRO942_LOCUS19911</name>
</gene>
<keyword evidence="3" id="KW-1185">Reference proteome</keyword>
<sequence length="167" mass="19599">MSELVQIYNILAKLDASGNVVELIALSEYLDDQQSEDGSESYCNTDLDELYVDPFDSRYTSSEAGEEDEEGFSKTNFQSITSVITPATVRKHYFHGQHMRDFGCYLQNKSQRFIENYTKRIENNTEKTLKKKKNSSFEEQLPVFDREEIMWPEDGEVWFYHEIKQQC</sequence>
<comment type="caution">
    <text evidence="1">The sequence shown here is derived from an EMBL/GenBank/DDBJ whole genome shotgun (WGS) entry which is preliminary data.</text>
</comment>
<evidence type="ECO:0000313" key="2">
    <source>
        <dbReference type="EMBL" id="CAF3889059.1"/>
    </source>
</evidence>
<reference evidence="1" key="1">
    <citation type="submission" date="2021-02" db="EMBL/GenBank/DDBJ databases">
        <authorList>
            <person name="Nowell W R."/>
        </authorList>
    </citation>
    <scope>NUCLEOTIDE SEQUENCE</scope>
</reference>